<dbReference type="Proteomes" id="UP000051063">
    <property type="component" value="Unassembled WGS sequence"/>
</dbReference>
<organism evidence="16 17">
    <name type="scientific">Brevibacillus choshinensis</name>
    <dbReference type="NCBI Taxonomy" id="54911"/>
    <lineage>
        <taxon>Bacteria</taxon>
        <taxon>Bacillati</taxon>
        <taxon>Bacillota</taxon>
        <taxon>Bacilli</taxon>
        <taxon>Bacillales</taxon>
        <taxon>Paenibacillaceae</taxon>
        <taxon>Brevibacillus</taxon>
    </lineage>
</organism>
<keyword evidence="7 13" id="KW-0274">FAD</keyword>
<keyword evidence="8 13" id="KW-0560">Oxidoreductase</keyword>
<evidence type="ECO:0000256" key="9">
    <source>
        <dbReference type="ARBA" id="ARBA00023027"/>
    </source>
</evidence>
<protein>
    <recommendedName>
        <fullName evidence="4 13">Dihydrolipoyl dehydrogenase</fullName>
        <ecNumber evidence="3 13">1.8.1.4</ecNumber>
    </recommendedName>
</protein>
<dbReference type="PANTHER" id="PTHR22912:SF217">
    <property type="entry name" value="DIHYDROLIPOYL DEHYDROGENASE"/>
    <property type="match status" value="1"/>
</dbReference>
<keyword evidence="17" id="KW-1185">Reference proteome</keyword>
<dbReference type="PROSITE" id="PS00076">
    <property type="entry name" value="PYRIDINE_REDOX_1"/>
    <property type="match status" value="1"/>
</dbReference>
<dbReference type="SUPFAM" id="SSF55424">
    <property type="entry name" value="FAD/NAD-linked reductases, dimerisation (C-terminal) domain"/>
    <property type="match status" value="1"/>
</dbReference>
<dbReference type="Pfam" id="PF07992">
    <property type="entry name" value="Pyr_redox_2"/>
    <property type="match status" value="1"/>
</dbReference>
<proteinExistence type="inferred from homology"/>
<comment type="catalytic activity">
    <reaction evidence="12 13">
        <text>N(6)-[(R)-dihydrolipoyl]-L-lysyl-[protein] + NAD(+) = N(6)-[(R)-lipoyl]-L-lysyl-[protein] + NADH + H(+)</text>
        <dbReference type="Rhea" id="RHEA:15045"/>
        <dbReference type="Rhea" id="RHEA-COMP:10474"/>
        <dbReference type="Rhea" id="RHEA-COMP:10475"/>
        <dbReference type="ChEBI" id="CHEBI:15378"/>
        <dbReference type="ChEBI" id="CHEBI:57540"/>
        <dbReference type="ChEBI" id="CHEBI:57945"/>
        <dbReference type="ChEBI" id="CHEBI:83099"/>
        <dbReference type="ChEBI" id="CHEBI:83100"/>
        <dbReference type="EC" id="1.8.1.4"/>
    </reaction>
</comment>
<keyword evidence="9 13" id="KW-0520">NAD</keyword>
<dbReference type="InterPro" id="IPR006258">
    <property type="entry name" value="Lipoamide_DH"/>
</dbReference>
<dbReference type="NCBIfam" id="TIGR01350">
    <property type="entry name" value="lipoamide_DH"/>
    <property type="match status" value="1"/>
</dbReference>
<comment type="subcellular location">
    <subcellularLocation>
        <location evidence="1">Cytoplasm</location>
    </subcellularLocation>
</comment>
<evidence type="ECO:0000259" key="15">
    <source>
        <dbReference type="Pfam" id="PF07992"/>
    </source>
</evidence>
<dbReference type="InterPro" id="IPR004099">
    <property type="entry name" value="Pyr_nucl-diS_OxRdtase_dimer"/>
</dbReference>
<dbReference type="PRINTS" id="PR00368">
    <property type="entry name" value="FADPNR"/>
</dbReference>
<dbReference type="EMBL" id="LJJB01000007">
    <property type="protein sequence ID" value="KQL49606.1"/>
    <property type="molecule type" value="Genomic_DNA"/>
</dbReference>
<sequence>MQTYDIAVIGGGPAGYVAAIRASKEGKRVALIEADHVGGTCLNRGCIPSKALLQSAGVLDQIRKASSWGIETGEVSFSLEKMMARKNQVITRLRTGITSLLKAGKIDLLQGYGEVNADKSIRVRLGAEYQTIQAKSIILATGSTPAVPPIPGLADVPFYTSDTIFDIEQVPESIAILGGGFIGVEFACIFASLGTKVSIVEMADRLIPLEDGDASNALTKSLRSKGVSLGTGLKVTSVSKNSEGIKVHAEDSKGSTQTVSCEALLVAVGRRPNGSAFTQLPLEMNGPFVKVDEFLETSVQGIFAAGDVIGGWQLAHAASAEGLTAAINAAGGRQKVNDRAVPRCIYTHPEISSVGLSEEEAKARGYAVKTSVYQHSGNGKALTSDESGGFTKLIAEETYGEVLGIVMVGPHVTEMIAAGTAFLSLEATVDDVADMIYPHPTVSESLMEAAAKWLGKGIHS</sequence>
<dbReference type="PANTHER" id="PTHR22912">
    <property type="entry name" value="DISULFIDE OXIDOREDUCTASE"/>
    <property type="match status" value="1"/>
</dbReference>
<dbReference type="RefSeq" id="WP_055743916.1">
    <property type="nucleotide sequence ID" value="NZ_LJJB01000007.1"/>
</dbReference>
<dbReference type="PRINTS" id="PR00411">
    <property type="entry name" value="PNDRDTASEI"/>
</dbReference>
<gene>
    <name evidence="16" type="ORF">AN963_07725</name>
</gene>
<keyword evidence="11 13" id="KW-0676">Redox-active center</keyword>
<evidence type="ECO:0000256" key="12">
    <source>
        <dbReference type="ARBA" id="ARBA00049187"/>
    </source>
</evidence>
<dbReference type="InterPro" id="IPR016156">
    <property type="entry name" value="FAD/NAD-linked_Rdtase_dimer_sf"/>
</dbReference>
<evidence type="ECO:0000259" key="14">
    <source>
        <dbReference type="Pfam" id="PF02852"/>
    </source>
</evidence>
<evidence type="ECO:0000256" key="7">
    <source>
        <dbReference type="ARBA" id="ARBA00022827"/>
    </source>
</evidence>
<dbReference type="Pfam" id="PF02852">
    <property type="entry name" value="Pyr_redox_dim"/>
    <property type="match status" value="1"/>
</dbReference>
<dbReference type="InterPro" id="IPR001100">
    <property type="entry name" value="Pyr_nuc-diS_OxRdtase"/>
</dbReference>
<accession>A0ABR5NDK3</accession>
<feature type="domain" description="FAD/NAD(P)-binding" evidence="15">
    <location>
        <begin position="4"/>
        <end position="322"/>
    </location>
</feature>
<reference evidence="16 17" key="1">
    <citation type="submission" date="2015-09" db="EMBL/GenBank/DDBJ databases">
        <title>Genome sequencing project for genomic taxonomy and phylogenomics of Bacillus-like bacteria.</title>
        <authorList>
            <person name="Liu B."/>
            <person name="Wang J."/>
            <person name="Zhu Y."/>
            <person name="Liu G."/>
            <person name="Chen Q."/>
            <person name="Chen Z."/>
            <person name="Lan J."/>
            <person name="Che J."/>
            <person name="Ge C."/>
            <person name="Shi H."/>
            <person name="Pan Z."/>
            <person name="Liu X."/>
        </authorList>
    </citation>
    <scope>NUCLEOTIDE SEQUENCE [LARGE SCALE GENOMIC DNA]</scope>
    <source>
        <strain evidence="16 17">DSM 8552</strain>
    </source>
</reference>
<evidence type="ECO:0000256" key="3">
    <source>
        <dbReference type="ARBA" id="ARBA00012608"/>
    </source>
</evidence>
<evidence type="ECO:0000256" key="10">
    <source>
        <dbReference type="ARBA" id="ARBA00023157"/>
    </source>
</evidence>
<evidence type="ECO:0000256" key="6">
    <source>
        <dbReference type="ARBA" id="ARBA00022630"/>
    </source>
</evidence>
<keyword evidence="5" id="KW-0963">Cytoplasm</keyword>
<dbReference type="EC" id="1.8.1.4" evidence="3 13"/>
<feature type="domain" description="Pyridine nucleotide-disulphide oxidoreductase dimerisation" evidence="14">
    <location>
        <begin position="341"/>
        <end position="450"/>
    </location>
</feature>
<evidence type="ECO:0000256" key="13">
    <source>
        <dbReference type="RuleBase" id="RU003692"/>
    </source>
</evidence>
<comment type="similarity">
    <text evidence="2 13">Belongs to the class-I pyridine nucleotide-disulfide oxidoreductase family.</text>
</comment>
<dbReference type="InterPro" id="IPR050151">
    <property type="entry name" value="Class-I_Pyr_Nuc-Dis_Oxidored"/>
</dbReference>
<dbReference type="SUPFAM" id="SSF51905">
    <property type="entry name" value="FAD/NAD(P)-binding domain"/>
    <property type="match status" value="1"/>
</dbReference>
<evidence type="ECO:0000256" key="4">
    <source>
        <dbReference type="ARBA" id="ARBA00016961"/>
    </source>
</evidence>
<dbReference type="InterPro" id="IPR012999">
    <property type="entry name" value="Pyr_OxRdtase_I_AS"/>
</dbReference>
<dbReference type="InterPro" id="IPR036188">
    <property type="entry name" value="FAD/NAD-bd_sf"/>
</dbReference>
<keyword evidence="10" id="KW-1015">Disulfide bond</keyword>
<comment type="cofactor">
    <cofactor evidence="13">
        <name>FAD</name>
        <dbReference type="ChEBI" id="CHEBI:57692"/>
    </cofactor>
    <text evidence="13">Binds 1 FAD per subunit.</text>
</comment>
<evidence type="ECO:0000256" key="5">
    <source>
        <dbReference type="ARBA" id="ARBA00022490"/>
    </source>
</evidence>
<dbReference type="Gene3D" id="3.30.390.30">
    <property type="match status" value="1"/>
</dbReference>
<dbReference type="InterPro" id="IPR023753">
    <property type="entry name" value="FAD/NAD-binding_dom"/>
</dbReference>
<evidence type="ECO:0000256" key="2">
    <source>
        <dbReference type="ARBA" id="ARBA00007532"/>
    </source>
</evidence>
<evidence type="ECO:0000256" key="11">
    <source>
        <dbReference type="ARBA" id="ARBA00023284"/>
    </source>
</evidence>
<evidence type="ECO:0000256" key="8">
    <source>
        <dbReference type="ARBA" id="ARBA00023002"/>
    </source>
</evidence>
<dbReference type="PIRSF" id="PIRSF000350">
    <property type="entry name" value="Mercury_reductase_MerA"/>
    <property type="match status" value="1"/>
</dbReference>
<evidence type="ECO:0000313" key="16">
    <source>
        <dbReference type="EMBL" id="KQL49606.1"/>
    </source>
</evidence>
<comment type="miscellaneous">
    <text evidence="13">The active site is a redox-active disulfide bond.</text>
</comment>
<evidence type="ECO:0000313" key="17">
    <source>
        <dbReference type="Proteomes" id="UP000051063"/>
    </source>
</evidence>
<keyword evidence="6 13" id="KW-0285">Flavoprotein</keyword>
<evidence type="ECO:0000256" key="1">
    <source>
        <dbReference type="ARBA" id="ARBA00004496"/>
    </source>
</evidence>
<dbReference type="Gene3D" id="3.50.50.60">
    <property type="entry name" value="FAD/NAD(P)-binding domain"/>
    <property type="match status" value="2"/>
</dbReference>
<name>A0ABR5NDK3_BRECH</name>
<comment type="caution">
    <text evidence="16">The sequence shown here is derived from an EMBL/GenBank/DDBJ whole genome shotgun (WGS) entry which is preliminary data.</text>
</comment>